<evidence type="ECO:0000313" key="1">
    <source>
        <dbReference type="EMBL" id="GEL94277.1"/>
    </source>
</evidence>
<reference evidence="1 2" key="1">
    <citation type="submission" date="2019-07" db="EMBL/GenBank/DDBJ databases">
        <title>Whole genome shotgun sequence of Cellulomonas composti NBRC 100758.</title>
        <authorList>
            <person name="Hosoyama A."/>
            <person name="Uohara A."/>
            <person name="Ohji S."/>
            <person name="Ichikawa N."/>
        </authorList>
    </citation>
    <scope>NUCLEOTIDE SEQUENCE [LARGE SCALE GENOMIC DNA]</scope>
    <source>
        <strain evidence="1 2">NBRC 100758</strain>
    </source>
</reference>
<keyword evidence="2" id="KW-1185">Reference proteome</keyword>
<proteinExistence type="predicted"/>
<organism evidence="1 2">
    <name type="scientific">Cellulomonas composti</name>
    <dbReference type="NCBI Taxonomy" id="266130"/>
    <lineage>
        <taxon>Bacteria</taxon>
        <taxon>Bacillati</taxon>
        <taxon>Actinomycetota</taxon>
        <taxon>Actinomycetes</taxon>
        <taxon>Micrococcales</taxon>
        <taxon>Cellulomonadaceae</taxon>
        <taxon>Cellulomonas</taxon>
    </lineage>
</organism>
<evidence type="ECO:0000313" key="2">
    <source>
        <dbReference type="Proteomes" id="UP000321720"/>
    </source>
</evidence>
<dbReference type="RefSeq" id="WP_146841889.1">
    <property type="nucleotide sequence ID" value="NZ_BJWG01000003.1"/>
</dbReference>
<dbReference type="EMBL" id="BJWG01000003">
    <property type="protein sequence ID" value="GEL94277.1"/>
    <property type="molecule type" value="Genomic_DNA"/>
</dbReference>
<dbReference type="Gene3D" id="3.40.830.10">
    <property type="entry name" value="LigB-like"/>
    <property type="match status" value="1"/>
</dbReference>
<dbReference type="Proteomes" id="UP000321720">
    <property type="component" value="Unassembled WGS sequence"/>
</dbReference>
<dbReference type="AlphaFoldDB" id="A0A511J8F6"/>
<gene>
    <name evidence="1" type="ORF">CCO02nite_09350</name>
</gene>
<sequence length="301" mass="29669">MLSAALVPDTALLVPGVSGAASAAADLRAAALAAVRTAIRGSDERASDEPIAAEVDRTVVVVAPGDPRASACVRERSGVLRASLAPVGVPDGLLGRPVPVVVAGGALDDDQARTGPTEAVPAVATSVALHLLDEAGWTGGLRVIEIDGPPTGDGSDLRRLGAALVHDARQGAAPHGAFSGDAAAGQPVLVVVGSASGRHGPDAPLADDPRATGVDAAVLADLASGDDAARARLAGWDAAQAHALACTGWGPWQVLLGAVDAMRDGAPGLVVHADVRGEVVLGAAHVVGTWSTTAPVTEDGT</sequence>
<dbReference type="OrthoDB" id="5146855at2"/>
<accession>A0A511J8F6</accession>
<comment type="caution">
    <text evidence="1">The sequence shown here is derived from an EMBL/GenBank/DDBJ whole genome shotgun (WGS) entry which is preliminary data.</text>
</comment>
<name>A0A511J8F6_9CELL</name>
<protein>
    <submittedName>
        <fullName evidence="1">Uncharacterized protein</fullName>
    </submittedName>
</protein>